<keyword evidence="2" id="KW-1185">Reference proteome</keyword>
<evidence type="ECO:0000313" key="2">
    <source>
        <dbReference type="Proteomes" id="UP000594638"/>
    </source>
</evidence>
<dbReference type="GO" id="GO:0003723">
    <property type="term" value="F:RNA binding"/>
    <property type="evidence" value="ECO:0007669"/>
    <property type="project" value="InterPro"/>
</dbReference>
<organism evidence="1 2">
    <name type="scientific">Olea europaea subsp. europaea</name>
    <dbReference type="NCBI Taxonomy" id="158383"/>
    <lineage>
        <taxon>Eukaryota</taxon>
        <taxon>Viridiplantae</taxon>
        <taxon>Streptophyta</taxon>
        <taxon>Embryophyta</taxon>
        <taxon>Tracheophyta</taxon>
        <taxon>Spermatophyta</taxon>
        <taxon>Magnoliopsida</taxon>
        <taxon>eudicotyledons</taxon>
        <taxon>Gunneridae</taxon>
        <taxon>Pentapetalae</taxon>
        <taxon>asterids</taxon>
        <taxon>lamiids</taxon>
        <taxon>Lamiales</taxon>
        <taxon>Oleaceae</taxon>
        <taxon>Oleeae</taxon>
        <taxon>Olea</taxon>
    </lineage>
</organism>
<sequence length="99" mass="11318">MVDLFGHAGLLDEVVKLMESIEIELNAIIWRTLPSACKMHANVKLGRTANEQLLKLRQDESGDYMLLSNMYAPNGEWRGAENVRKLMDDSRMRKSLRLA</sequence>
<dbReference type="InterPro" id="IPR046848">
    <property type="entry name" value="E_motif"/>
</dbReference>
<proteinExistence type="predicted"/>
<evidence type="ECO:0008006" key="3">
    <source>
        <dbReference type="Google" id="ProtNLM"/>
    </source>
</evidence>
<dbReference type="PANTHER" id="PTHR47926">
    <property type="entry name" value="PENTATRICOPEPTIDE REPEAT-CONTAINING PROTEIN"/>
    <property type="match status" value="1"/>
</dbReference>
<gene>
    <name evidence="1" type="ORF">OLEA9_A110538</name>
</gene>
<dbReference type="AlphaFoldDB" id="A0A8S0PRQ8"/>
<comment type="caution">
    <text evidence="1">The sequence shown here is derived from an EMBL/GenBank/DDBJ whole genome shotgun (WGS) entry which is preliminary data.</text>
</comment>
<accession>A0A8S0PRQ8</accession>
<evidence type="ECO:0000313" key="1">
    <source>
        <dbReference type="EMBL" id="CAA2956700.1"/>
    </source>
</evidence>
<name>A0A8S0PRQ8_OLEEU</name>
<dbReference type="EMBL" id="CACTIH010000194">
    <property type="protein sequence ID" value="CAA2956700.1"/>
    <property type="molecule type" value="Genomic_DNA"/>
</dbReference>
<dbReference type="Pfam" id="PF20431">
    <property type="entry name" value="E_motif"/>
    <property type="match status" value="1"/>
</dbReference>
<reference evidence="1 2" key="1">
    <citation type="submission" date="2019-12" db="EMBL/GenBank/DDBJ databases">
        <authorList>
            <person name="Alioto T."/>
            <person name="Alioto T."/>
            <person name="Gomez Garrido J."/>
        </authorList>
    </citation>
    <scope>NUCLEOTIDE SEQUENCE [LARGE SCALE GENOMIC DNA]</scope>
</reference>
<dbReference type="Gramene" id="OE9A110538T1">
    <property type="protein sequence ID" value="OE9A110538C1"/>
    <property type="gene ID" value="OE9A110538"/>
</dbReference>
<dbReference type="InterPro" id="IPR046960">
    <property type="entry name" value="PPR_At4g14850-like_plant"/>
</dbReference>
<dbReference type="OrthoDB" id="185373at2759"/>
<protein>
    <recommendedName>
        <fullName evidence="3">Pentatricopeptide repeat-containing protein</fullName>
    </recommendedName>
</protein>
<dbReference type="GO" id="GO:0009451">
    <property type="term" value="P:RNA modification"/>
    <property type="evidence" value="ECO:0007669"/>
    <property type="project" value="InterPro"/>
</dbReference>
<dbReference type="Proteomes" id="UP000594638">
    <property type="component" value="Unassembled WGS sequence"/>
</dbReference>
<dbReference type="PANTHER" id="PTHR47926:SF391">
    <property type="entry name" value="TETRATRICOPEPTIDE-LIKE HELICAL DOMAIN SUPERFAMILY"/>
    <property type="match status" value="1"/>
</dbReference>